<evidence type="ECO:0000313" key="3">
    <source>
        <dbReference type="Proteomes" id="UP001255856"/>
    </source>
</evidence>
<accession>A0AAD9ILF9</accession>
<feature type="compositionally biased region" description="Basic and acidic residues" evidence="1">
    <location>
        <begin position="15"/>
        <end position="28"/>
    </location>
</feature>
<feature type="region of interest" description="Disordered" evidence="1">
    <location>
        <begin position="1"/>
        <end position="58"/>
    </location>
</feature>
<protein>
    <submittedName>
        <fullName evidence="2">Uncharacterized protein</fullName>
    </submittedName>
</protein>
<sequence>MAHSASSKDKKQRKAEKEAEKKAKHAELEQAVFSGPPIMSASNWADDSEEELEAPSNGVEEGWTAARTGFSANRFASHIAEQSSDSEDERPRVSTAQLPWSCLPDLSAALAAFEWLICEQCFTMLGFENTPRSLLTMISYDDS</sequence>
<dbReference type="AlphaFoldDB" id="A0AAD9ILF9"/>
<reference evidence="2" key="1">
    <citation type="submission" date="2021-01" db="EMBL/GenBank/DDBJ databases">
        <authorList>
            <person name="Eckstrom K.M.E."/>
        </authorList>
    </citation>
    <scope>NUCLEOTIDE SEQUENCE</scope>
    <source>
        <strain evidence="2">UVCC 0001</strain>
    </source>
</reference>
<comment type="caution">
    <text evidence="2">The sequence shown here is derived from an EMBL/GenBank/DDBJ whole genome shotgun (WGS) entry which is preliminary data.</text>
</comment>
<name>A0AAD9ILF9_PROWI</name>
<organism evidence="2 3">
    <name type="scientific">Prototheca wickerhamii</name>
    <dbReference type="NCBI Taxonomy" id="3111"/>
    <lineage>
        <taxon>Eukaryota</taxon>
        <taxon>Viridiplantae</taxon>
        <taxon>Chlorophyta</taxon>
        <taxon>core chlorophytes</taxon>
        <taxon>Trebouxiophyceae</taxon>
        <taxon>Chlorellales</taxon>
        <taxon>Chlorellaceae</taxon>
        <taxon>Prototheca</taxon>
    </lineage>
</organism>
<dbReference type="Proteomes" id="UP001255856">
    <property type="component" value="Unassembled WGS sequence"/>
</dbReference>
<gene>
    <name evidence="2" type="ORF">QBZ16_004015</name>
</gene>
<proteinExistence type="predicted"/>
<evidence type="ECO:0000256" key="1">
    <source>
        <dbReference type="SAM" id="MobiDB-lite"/>
    </source>
</evidence>
<dbReference type="EMBL" id="JASFZW010000005">
    <property type="protein sequence ID" value="KAK2078147.1"/>
    <property type="molecule type" value="Genomic_DNA"/>
</dbReference>
<keyword evidence="3" id="KW-1185">Reference proteome</keyword>
<evidence type="ECO:0000313" key="2">
    <source>
        <dbReference type="EMBL" id="KAK2078147.1"/>
    </source>
</evidence>